<evidence type="ECO:0000313" key="5">
    <source>
        <dbReference type="Proteomes" id="UP000277921"/>
    </source>
</evidence>
<name>A0A3N8PTJ1_9BURK</name>
<dbReference type="InterPro" id="IPR023631">
    <property type="entry name" value="Amidase_dom"/>
</dbReference>
<feature type="domain" description="Amidase" evidence="3">
    <location>
        <begin position="27"/>
        <end position="416"/>
    </location>
</feature>
<feature type="region of interest" description="Disordered" evidence="2">
    <location>
        <begin position="131"/>
        <end position="150"/>
    </location>
</feature>
<dbReference type="Gene3D" id="3.90.1300.10">
    <property type="entry name" value="Amidase signature (AS) domain"/>
    <property type="match status" value="1"/>
</dbReference>
<dbReference type="InterPro" id="IPR000120">
    <property type="entry name" value="Amidase"/>
</dbReference>
<dbReference type="Proteomes" id="UP000277921">
    <property type="component" value="Unassembled WGS sequence"/>
</dbReference>
<evidence type="ECO:0000313" key="4">
    <source>
        <dbReference type="EMBL" id="RQT14932.1"/>
    </source>
</evidence>
<dbReference type="PANTHER" id="PTHR11895">
    <property type="entry name" value="TRANSAMIDASE"/>
    <property type="match status" value="1"/>
</dbReference>
<evidence type="ECO:0000256" key="1">
    <source>
        <dbReference type="ARBA" id="ARBA00009199"/>
    </source>
</evidence>
<proteinExistence type="inferred from homology"/>
<dbReference type="InterPro" id="IPR036928">
    <property type="entry name" value="AS_sf"/>
</dbReference>
<feature type="compositionally biased region" description="Basic and acidic residues" evidence="2">
    <location>
        <begin position="136"/>
        <end position="145"/>
    </location>
</feature>
<reference evidence="4 5" key="1">
    <citation type="submission" date="2018-08" db="EMBL/GenBank/DDBJ databases">
        <title>Comparative analysis of Burkholderia isolates from Puerto Rico.</title>
        <authorList>
            <person name="Hall C."/>
            <person name="Sahl J."/>
            <person name="Wagner D."/>
        </authorList>
    </citation>
    <scope>NUCLEOTIDE SEQUENCE [LARGE SCALE GENOMIC DNA]</scope>
    <source>
        <strain evidence="4 5">Bp9025</strain>
    </source>
</reference>
<dbReference type="RefSeq" id="WP_124580002.1">
    <property type="nucleotide sequence ID" value="NZ_QTQV01000009.1"/>
</dbReference>
<protein>
    <submittedName>
        <fullName evidence="4">Amidase</fullName>
    </submittedName>
</protein>
<accession>A0A3N8PTJ1</accession>
<sequence length="431" mass="46129">MENPKLTSLSATEAMVLITAGDISARELLEASIERIDEREPEIHAWSHLDFEVARKRADLADRRRRNGEVLGALHGLPVGVKDVFDTHDMPSEYGSRLYRGRVPSTDAAAVTVLRNAGAVIVGKTTTSEFGMYHPPETRNPRDISRSPGVSSSGAAASVVDFMVPLGLGTQHTASTTLPASFCGAFAFKPSFGFTDMSGSNILVPRLSHLGLLARSVDDLSLFASAYQPSLRKPLDASLNPRIALVHGPGWSRCSDDARQALHRFADDLKIEVSVIEMDDSMGSAPDVTMSLLDAHMSYRFGMLPPSDLAQLCGPLRQCIEDGSKISASQYIRLNATIDGYAEAAQTLLDAFDAVITLSACGEATTLEEGPGSGVMSMFWSLCGLPTVSLPLLTGASGLPIGIQVIAGRNSDGKLLQVAKWIELKARGMTR</sequence>
<evidence type="ECO:0000256" key="2">
    <source>
        <dbReference type="SAM" id="MobiDB-lite"/>
    </source>
</evidence>
<evidence type="ECO:0000259" key="3">
    <source>
        <dbReference type="Pfam" id="PF01425"/>
    </source>
</evidence>
<comment type="caution">
    <text evidence="4">The sequence shown here is derived from an EMBL/GenBank/DDBJ whole genome shotgun (WGS) entry which is preliminary data.</text>
</comment>
<dbReference type="GO" id="GO:0003824">
    <property type="term" value="F:catalytic activity"/>
    <property type="evidence" value="ECO:0007669"/>
    <property type="project" value="InterPro"/>
</dbReference>
<dbReference type="Pfam" id="PF01425">
    <property type="entry name" value="Amidase"/>
    <property type="match status" value="1"/>
</dbReference>
<dbReference type="SUPFAM" id="SSF75304">
    <property type="entry name" value="Amidase signature (AS) enzymes"/>
    <property type="match status" value="1"/>
</dbReference>
<dbReference type="AlphaFoldDB" id="A0A3N8PTJ1"/>
<dbReference type="EMBL" id="QTQV01000009">
    <property type="protein sequence ID" value="RQT14932.1"/>
    <property type="molecule type" value="Genomic_DNA"/>
</dbReference>
<gene>
    <name evidence="4" type="ORF">DF051_17405</name>
</gene>
<dbReference type="PANTHER" id="PTHR11895:SF7">
    <property type="entry name" value="GLUTAMYL-TRNA(GLN) AMIDOTRANSFERASE SUBUNIT A, MITOCHONDRIAL"/>
    <property type="match status" value="1"/>
</dbReference>
<comment type="similarity">
    <text evidence="1">Belongs to the amidase family.</text>
</comment>
<organism evidence="4 5">
    <name type="scientific">Burkholderia contaminans</name>
    <dbReference type="NCBI Taxonomy" id="488447"/>
    <lineage>
        <taxon>Bacteria</taxon>
        <taxon>Pseudomonadati</taxon>
        <taxon>Pseudomonadota</taxon>
        <taxon>Betaproteobacteria</taxon>
        <taxon>Burkholderiales</taxon>
        <taxon>Burkholderiaceae</taxon>
        <taxon>Burkholderia</taxon>
        <taxon>Burkholderia cepacia complex</taxon>
    </lineage>
</organism>